<evidence type="ECO:0000313" key="7">
    <source>
        <dbReference type="Proteomes" id="UP000321638"/>
    </source>
</evidence>
<organism evidence="6 7">
    <name type="scientific">Vineibacter terrae</name>
    <dbReference type="NCBI Taxonomy" id="2586908"/>
    <lineage>
        <taxon>Bacteria</taxon>
        <taxon>Pseudomonadati</taxon>
        <taxon>Pseudomonadota</taxon>
        <taxon>Alphaproteobacteria</taxon>
        <taxon>Hyphomicrobiales</taxon>
        <taxon>Vineibacter</taxon>
    </lineage>
</organism>
<keyword evidence="3" id="KW-0479">Metal-binding</keyword>
<feature type="binding site" evidence="2">
    <location>
        <position position="193"/>
    </location>
    <ligand>
        <name>substrate</name>
    </ligand>
</feature>
<accession>A0A5C8PAV0</accession>
<evidence type="ECO:0000313" key="6">
    <source>
        <dbReference type="EMBL" id="TXL70378.1"/>
    </source>
</evidence>
<keyword evidence="7" id="KW-1185">Reference proteome</keyword>
<sequence>MFAFAAALLASAPSCAWAQQSGNAPAPAPSMAETPKEPGGKPDADGRTKLRMQTAFNPGISVLGEASRQFTTAVKTMSAGMVSIKMLEAGAKAPTADLLDAVLNGDVDAAFTSPSYAAAKMPALLVFSSLPFGPTPEEYVAWMIAGEGGRFHHDLYDKLGVHAVMCGVAGSEAGGWFRNEMRSVADLKGLRVRYAGLAGEVLARFGAEIVTLQPGEVFYKLQQGKIDAAEFSMPSVDRALGFDKLSLIYYFPGWHQPASLIDFYMRKDKWEELPPERRALIETACRANVTWTLARAPVEQARAMEYFRKQGVVIRVWPASVMEAFRETSSDVLREQADKDPEFKAVLDDLRQFLDGPRAWKRLVRP</sequence>
<dbReference type="PIRSF" id="PIRSF039026">
    <property type="entry name" value="SiaP"/>
    <property type="match status" value="1"/>
</dbReference>
<dbReference type="AlphaFoldDB" id="A0A5C8PAV0"/>
<evidence type="ECO:0000256" key="3">
    <source>
        <dbReference type="PIRSR" id="PIRSR039026-2"/>
    </source>
</evidence>
<dbReference type="SUPFAM" id="SSF53850">
    <property type="entry name" value="Periplasmic binding protein-like II"/>
    <property type="match status" value="1"/>
</dbReference>
<feature type="binding site" evidence="3">
    <location>
        <position position="231"/>
    </location>
    <ligand>
        <name>Na(+)</name>
        <dbReference type="ChEBI" id="CHEBI:29101"/>
    </ligand>
</feature>
<reference evidence="6 7" key="1">
    <citation type="submission" date="2019-06" db="EMBL/GenBank/DDBJ databases">
        <title>New taxonomy in bacterial strain CC-CFT640, isolated from vineyard.</title>
        <authorList>
            <person name="Lin S.-Y."/>
            <person name="Tsai C.-F."/>
            <person name="Young C.-C."/>
        </authorList>
    </citation>
    <scope>NUCLEOTIDE SEQUENCE [LARGE SCALE GENOMIC DNA]</scope>
    <source>
        <strain evidence="6 7">CC-CFT640</strain>
    </source>
</reference>
<name>A0A5C8PAV0_9HYPH</name>
<dbReference type="GO" id="GO:0046872">
    <property type="term" value="F:metal ion binding"/>
    <property type="evidence" value="ECO:0007669"/>
    <property type="project" value="UniProtKB-KW"/>
</dbReference>
<dbReference type="Proteomes" id="UP000321638">
    <property type="component" value="Unassembled WGS sequence"/>
</dbReference>
<dbReference type="Pfam" id="PF03480">
    <property type="entry name" value="DctP"/>
    <property type="match status" value="1"/>
</dbReference>
<feature type="signal peptide" evidence="5">
    <location>
        <begin position="1"/>
        <end position="18"/>
    </location>
</feature>
<evidence type="ECO:0000256" key="4">
    <source>
        <dbReference type="SAM" id="MobiDB-lite"/>
    </source>
</evidence>
<proteinExistence type="predicted"/>
<dbReference type="GO" id="GO:0055085">
    <property type="term" value="P:transmembrane transport"/>
    <property type="evidence" value="ECO:0007669"/>
    <property type="project" value="InterPro"/>
</dbReference>
<feature type="binding site" evidence="2">
    <location>
        <position position="172"/>
    </location>
    <ligand>
        <name>substrate</name>
    </ligand>
</feature>
<dbReference type="PANTHER" id="PTHR33376:SF5">
    <property type="entry name" value="EXTRACYTOPLASMIC SOLUTE RECEPTOR PROTEIN"/>
    <property type="match status" value="1"/>
</dbReference>
<protein>
    <submittedName>
        <fullName evidence="6">TRAP transporter substrate-binding protein</fullName>
    </submittedName>
</protein>
<dbReference type="InterPro" id="IPR026289">
    <property type="entry name" value="SBP_TakP-like"/>
</dbReference>
<keyword evidence="1 5" id="KW-0732">Signal</keyword>
<dbReference type="EMBL" id="VDUZ01000060">
    <property type="protein sequence ID" value="TXL70378.1"/>
    <property type="molecule type" value="Genomic_DNA"/>
</dbReference>
<comment type="caution">
    <text evidence="6">The sequence shown here is derived from an EMBL/GenBank/DDBJ whole genome shotgun (WGS) entry which is preliminary data.</text>
</comment>
<dbReference type="RefSeq" id="WP_178134014.1">
    <property type="nucleotide sequence ID" value="NZ_VDUZ01000060.1"/>
</dbReference>
<dbReference type="InterPro" id="IPR038404">
    <property type="entry name" value="TRAP_DctP_sf"/>
</dbReference>
<dbReference type="InterPro" id="IPR018389">
    <property type="entry name" value="DctP_fam"/>
</dbReference>
<feature type="region of interest" description="Disordered" evidence="4">
    <location>
        <begin position="19"/>
        <end position="47"/>
    </location>
</feature>
<dbReference type="NCBIfam" id="NF037995">
    <property type="entry name" value="TRAP_S1"/>
    <property type="match status" value="1"/>
</dbReference>
<evidence type="ECO:0000256" key="5">
    <source>
        <dbReference type="SAM" id="SignalP"/>
    </source>
</evidence>
<feature type="compositionally biased region" description="Basic and acidic residues" evidence="4">
    <location>
        <begin position="34"/>
        <end position="47"/>
    </location>
</feature>
<dbReference type="Gene3D" id="3.40.190.170">
    <property type="entry name" value="Bacterial extracellular solute-binding protein, family 7"/>
    <property type="match status" value="1"/>
</dbReference>
<dbReference type="Gene3D" id="3.40.190.10">
    <property type="entry name" value="Periplasmic binding protein-like II"/>
    <property type="match status" value="1"/>
</dbReference>
<dbReference type="PANTHER" id="PTHR33376">
    <property type="match status" value="1"/>
</dbReference>
<dbReference type="GO" id="GO:0031317">
    <property type="term" value="C:tripartite ATP-independent periplasmic transporter complex"/>
    <property type="evidence" value="ECO:0007669"/>
    <property type="project" value="InterPro"/>
</dbReference>
<feature type="binding site" evidence="3">
    <location>
        <position position="256"/>
    </location>
    <ligand>
        <name>substrate</name>
    </ligand>
</feature>
<feature type="binding site" evidence="3">
    <location>
        <position position="230"/>
    </location>
    <ligand>
        <name>substrate</name>
    </ligand>
</feature>
<feature type="chain" id="PRO_5023094629" evidence="5">
    <location>
        <begin position="19"/>
        <end position="366"/>
    </location>
</feature>
<evidence type="ECO:0000256" key="1">
    <source>
        <dbReference type="ARBA" id="ARBA00022729"/>
    </source>
</evidence>
<dbReference type="CDD" id="cd13604">
    <property type="entry name" value="PBP2_TRAP_ketoacid_lactate_like"/>
    <property type="match status" value="1"/>
</dbReference>
<gene>
    <name evidence="6" type="ORF">FHP25_34665</name>
</gene>
<evidence type="ECO:0000256" key="2">
    <source>
        <dbReference type="PIRSR" id="PIRSR039026-1"/>
    </source>
</evidence>